<protein>
    <submittedName>
        <fullName evidence="8">Uncharacterized protein</fullName>
    </submittedName>
</protein>
<dbReference type="InterPro" id="IPR026099">
    <property type="entry name" value="Odf2-rel"/>
</dbReference>
<name>A0A6H5G529_9HEMI</name>
<feature type="compositionally biased region" description="Basic residues" evidence="7">
    <location>
        <begin position="17"/>
        <end position="26"/>
    </location>
</feature>
<evidence type="ECO:0000256" key="6">
    <source>
        <dbReference type="SAM" id="Coils"/>
    </source>
</evidence>
<evidence type="ECO:0000256" key="3">
    <source>
        <dbReference type="ARBA" id="ARBA00022490"/>
    </source>
</evidence>
<accession>A0A6H5G529</accession>
<feature type="coiled-coil region" evidence="6">
    <location>
        <begin position="332"/>
        <end position="504"/>
    </location>
</feature>
<gene>
    <name evidence="8" type="ORF">NTEN_LOCUS3642</name>
</gene>
<sequence length="522" mass="59845">MDLQRSSSNHSQGSCPKKTHPHKKTTARPGFMSMPTNSDKRCSSDESIRSSSALFQNSVNPVSSHLITSPLEADSSSENFSATTNSRRGSPSVLPRYDSNQDTSRRSQATVQEPKMKKPAANVWLQEKTAKEPRISDNAIYQINILKEKYSKLKEDYNNKLEEVSSARVELEGALKDALVRHKSCEKSEQKANDLMAKLREAENNKSQRINSRDKLLEMENQLAHIRSKHRESLDDIAEAKRVLREQQDAVENTRRLYLETEQLAEVQKKKIENLSQENQSLLVQKTSGVEYAKEQFQLQVQELRPLEDTVSRMNDRIMLNREKKRVADKRAETLNLEIGQLTNRNREIKSKVAAVKKKIGEIEADKLRLREQLDAQDGAKDEATDENYLLRAKIRDLEELNSDKEEKIHQKVNEVEDLSARLETLREECARQVSANKMSLASSRKSNLKRLSALEKDLARTKASENGAEEERDEIRNRLEQQIQSLGQNLVQARDKIKLLQESVGHMNKDRNMRHPSPFIK</sequence>
<keyword evidence="3" id="KW-0963">Cytoplasm</keyword>
<keyword evidence="4 6" id="KW-0175">Coiled coil</keyword>
<evidence type="ECO:0000256" key="2">
    <source>
        <dbReference type="ARBA" id="ARBA00009316"/>
    </source>
</evidence>
<feature type="region of interest" description="Disordered" evidence="7">
    <location>
        <begin position="72"/>
        <end position="120"/>
    </location>
</feature>
<evidence type="ECO:0000256" key="1">
    <source>
        <dbReference type="ARBA" id="ARBA00004300"/>
    </source>
</evidence>
<organism evidence="8 9">
    <name type="scientific">Nesidiocoris tenuis</name>
    <dbReference type="NCBI Taxonomy" id="355587"/>
    <lineage>
        <taxon>Eukaryota</taxon>
        <taxon>Metazoa</taxon>
        <taxon>Ecdysozoa</taxon>
        <taxon>Arthropoda</taxon>
        <taxon>Hexapoda</taxon>
        <taxon>Insecta</taxon>
        <taxon>Pterygota</taxon>
        <taxon>Neoptera</taxon>
        <taxon>Paraneoptera</taxon>
        <taxon>Hemiptera</taxon>
        <taxon>Heteroptera</taxon>
        <taxon>Panheteroptera</taxon>
        <taxon>Cimicomorpha</taxon>
        <taxon>Miridae</taxon>
        <taxon>Dicyphina</taxon>
        <taxon>Nesidiocoris</taxon>
    </lineage>
</organism>
<feature type="compositionally biased region" description="Polar residues" evidence="7">
    <location>
        <begin position="98"/>
        <end position="111"/>
    </location>
</feature>
<evidence type="ECO:0000313" key="8">
    <source>
        <dbReference type="EMBL" id="CAA9997335.1"/>
    </source>
</evidence>
<evidence type="ECO:0000256" key="5">
    <source>
        <dbReference type="ARBA" id="ARBA00023212"/>
    </source>
</evidence>
<feature type="region of interest" description="Disordered" evidence="7">
    <location>
        <begin position="1"/>
        <end position="59"/>
    </location>
</feature>
<comment type="subcellular location">
    <subcellularLocation>
        <location evidence="1">Cytoplasm</location>
        <location evidence="1">Cytoskeleton</location>
        <location evidence="1">Microtubule organizing center</location>
        <location evidence="1">Centrosome</location>
    </subcellularLocation>
</comment>
<feature type="compositionally biased region" description="Polar residues" evidence="7">
    <location>
        <begin position="1"/>
        <end position="14"/>
    </location>
</feature>
<evidence type="ECO:0000256" key="7">
    <source>
        <dbReference type="SAM" id="MobiDB-lite"/>
    </source>
</evidence>
<reference evidence="8 9" key="1">
    <citation type="submission" date="2020-02" db="EMBL/GenBank/DDBJ databases">
        <authorList>
            <person name="Ferguson B K."/>
        </authorList>
    </citation>
    <scope>NUCLEOTIDE SEQUENCE [LARGE SCALE GENOMIC DNA]</scope>
</reference>
<feature type="coiled-coil region" evidence="6">
    <location>
        <begin position="143"/>
        <end position="205"/>
    </location>
</feature>
<evidence type="ECO:0000313" key="9">
    <source>
        <dbReference type="Proteomes" id="UP000479000"/>
    </source>
</evidence>
<dbReference type="AlphaFoldDB" id="A0A6H5G529"/>
<feature type="compositionally biased region" description="Basic and acidic residues" evidence="7">
    <location>
        <begin position="38"/>
        <end position="48"/>
    </location>
</feature>
<dbReference type="EMBL" id="CADCXU010005705">
    <property type="protein sequence ID" value="CAA9997335.1"/>
    <property type="molecule type" value="Genomic_DNA"/>
</dbReference>
<dbReference type="OrthoDB" id="6616309at2759"/>
<feature type="coiled-coil region" evidence="6">
    <location>
        <begin position="237"/>
        <end position="285"/>
    </location>
</feature>
<dbReference type="Proteomes" id="UP000479000">
    <property type="component" value="Unassembled WGS sequence"/>
</dbReference>
<dbReference type="PANTHER" id="PTHR23162">
    <property type="entry name" value="OUTER DENSE FIBER OF SPERM TAILS 2"/>
    <property type="match status" value="1"/>
</dbReference>
<dbReference type="PANTHER" id="PTHR23162:SF10">
    <property type="entry name" value="FI13205P"/>
    <property type="match status" value="1"/>
</dbReference>
<keyword evidence="5" id="KW-0206">Cytoskeleton</keyword>
<comment type="similarity">
    <text evidence="2">Belongs to the ODF2 family.</text>
</comment>
<keyword evidence="9" id="KW-1185">Reference proteome</keyword>
<dbReference type="GO" id="GO:0005813">
    <property type="term" value="C:centrosome"/>
    <property type="evidence" value="ECO:0007669"/>
    <property type="project" value="UniProtKB-SubCell"/>
</dbReference>
<dbReference type="GO" id="GO:1902017">
    <property type="term" value="P:regulation of cilium assembly"/>
    <property type="evidence" value="ECO:0007669"/>
    <property type="project" value="TreeGrafter"/>
</dbReference>
<evidence type="ECO:0000256" key="4">
    <source>
        <dbReference type="ARBA" id="ARBA00023054"/>
    </source>
</evidence>
<feature type="compositionally biased region" description="Polar residues" evidence="7">
    <location>
        <begin position="74"/>
        <end position="89"/>
    </location>
</feature>
<proteinExistence type="inferred from homology"/>